<reference evidence="2 3" key="1">
    <citation type="submission" date="2016-02" db="EMBL/GenBank/DDBJ databases">
        <title>Genome sequence of Halalkalicoccus paucihalophilus DSM 24557.</title>
        <authorList>
            <person name="Poehlein A."/>
            <person name="Daniel R."/>
        </authorList>
    </citation>
    <scope>NUCLEOTIDE SEQUENCE [LARGE SCALE GENOMIC DNA]</scope>
    <source>
        <strain evidence="2 3">DSM 24557</strain>
    </source>
</reference>
<keyword evidence="1" id="KW-1133">Transmembrane helix</keyword>
<feature type="transmembrane region" description="Helical" evidence="1">
    <location>
        <begin position="41"/>
        <end position="61"/>
    </location>
</feature>
<gene>
    <name evidence="2" type="ORF">HAPAU_09430</name>
</gene>
<proteinExistence type="predicted"/>
<comment type="caution">
    <text evidence="2">The sequence shown here is derived from an EMBL/GenBank/DDBJ whole genome shotgun (WGS) entry which is preliminary data.</text>
</comment>
<accession>A0A151AHG0</accession>
<dbReference type="RefSeq" id="WP_066380107.1">
    <property type="nucleotide sequence ID" value="NZ_LTAZ01000003.1"/>
</dbReference>
<dbReference type="PATRIC" id="fig|1008153.3.peg.950"/>
<feature type="transmembrane region" description="Helical" evidence="1">
    <location>
        <begin position="67"/>
        <end position="100"/>
    </location>
</feature>
<dbReference type="Proteomes" id="UP000075321">
    <property type="component" value="Unassembled WGS sequence"/>
</dbReference>
<sequence>MPSDSLVTVLTKLLVVGLLAVTLVSTYFTGRQSGPVAAIPGLIRVYLTLALAVGVFVTSLLDPRFQIAFALGLTAFGVSMYFTESALVGALLAVVGLFTLGTKARELA</sequence>
<evidence type="ECO:0000313" key="3">
    <source>
        <dbReference type="Proteomes" id="UP000075321"/>
    </source>
</evidence>
<dbReference type="EMBL" id="LTAZ01000003">
    <property type="protein sequence ID" value="KYH27053.1"/>
    <property type="molecule type" value="Genomic_DNA"/>
</dbReference>
<feature type="transmembrane region" description="Helical" evidence="1">
    <location>
        <begin position="6"/>
        <end position="29"/>
    </location>
</feature>
<keyword evidence="3" id="KW-1185">Reference proteome</keyword>
<dbReference type="OrthoDB" id="382861at2157"/>
<organism evidence="2 3">
    <name type="scientific">Halalkalicoccus paucihalophilus</name>
    <dbReference type="NCBI Taxonomy" id="1008153"/>
    <lineage>
        <taxon>Archaea</taxon>
        <taxon>Methanobacteriati</taxon>
        <taxon>Methanobacteriota</taxon>
        <taxon>Stenosarchaea group</taxon>
        <taxon>Halobacteria</taxon>
        <taxon>Halobacteriales</taxon>
        <taxon>Halococcaceae</taxon>
        <taxon>Halalkalicoccus</taxon>
    </lineage>
</organism>
<keyword evidence="1" id="KW-0472">Membrane</keyword>
<dbReference type="AlphaFoldDB" id="A0A151AHG0"/>
<evidence type="ECO:0000256" key="1">
    <source>
        <dbReference type="SAM" id="Phobius"/>
    </source>
</evidence>
<protein>
    <submittedName>
        <fullName evidence="2">Uncharacterized protein</fullName>
    </submittedName>
</protein>
<name>A0A151AHG0_9EURY</name>
<keyword evidence="1" id="KW-0812">Transmembrane</keyword>
<evidence type="ECO:0000313" key="2">
    <source>
        <dbReference type="EMBL" id="KYH27053.1"/>
    </source>
</evidence>